<dbReference type="AlphaFoldDB" id="A0A1Y1Y7D9"/>
<sequence length="383" mass="41842">MAAGWKCRKISCSTIHRFRAFDGGAVCHWFYAIISICTRMIPFTTNHTATADGLPVLLDPHKVPLSLQKARIVITSFSAHLSLTLLLPTFRLSPKYFQPQHSSTFASLTMGCWISCLAGPIMSCVPCRDKPKPDDPYKPPGYKGMAALSSVVDGSQITGPSFKSNVYKVVITGDPESPSPELTLLANLDMYIVPHSAMSLTLLGGIDVLQGPEMSSTMPDDMDLANVYKVVGTSRTSKWANDTLRYLDVYVVPHGDMNGGMAGDGAAMTNFWLSPDLGLSPNAGGPRKLSARSTIEYMDDGYSMSVPGTFNYPGFVVGVMVLLLLATGLCLAVRRLQIRRSKSGKRLPLHHQFYEDEKKAMDLDNNTPATTNVNVEQSIFDQY</sequence>
<reference evidence="2 3" key="1">
    <citation type="submission" date="2016-07" db="EMBL/GenBank/DDBJ databases">
        <title>Pervasive Adenine N6-methylation of Active Genes in Fungi.</title>
        <authorList>
            <consortium name="DOE Joint Genome Institute"/>
            <person name="Mondo S.J."/>
            <person name="Dannebaum R.O."/>
            <person name="Kuo R.C."/>
            <person name="Labutti K."/>
            <person name="Haridas S."/>
            <person name="Kuo A."/>
            <person name="Salamov A."/>
            <person name="Ahrendt S.R."/>
            <person name="Lipzen A."/>
            <person name="Sullivan W."/>
            <person name="Andreopoulos W.B."/>
            <person name="Clum A."/>
            <person name="Lindquist E."/>
            <person name="Daum C."/>
            <person name="Ramamoorthy G.K."/>
            <person name="Gryganskyi A."/>
            <person name="Culley D."/>
            <person name="Magnuson J.K."/>
            <person name="James T.Y."/>
            <person name="O'Malley M.A."/>
            <person name="Stajich J.E."/>
            <person name="Spatafora J.W."/>
            <person name="Visel A."/>
            <person name="Grigoriev I.V."/>
        </authorList>
    </citation>
    <scope>NUCLEOTIDE SEQUENCE [LARGE SCALE GENOMIC DNA]</scope>
    <source>
        <strain evidence="2 3">CBS 115471</strain>
    </source>
</reference>
<keyword evidence="1" id="KW-0472">Membrane</keyword>
<accession>A0A1Y1Y7D9</accession>
<evidence type="ECO:0000313" key="2">
    <source>
        <dbReference type="EMBL" id="ORX93931.1"/>
    </source>
</evidence>
<proteinExistence type="predicted"/>
<comment type="caution">
    <text evidence="2">The sequence shown here is derived from an EMBL/GenBank/DDBJ whole genome shotgun (WGS) entry which is preliminary data.</text>
</comment>
<gene>
    <name evidence="2" type="ORF">BCR34DRAFT_230035</name>
</gene>
<keyword evidence="1" id="KW-0812">Transmembrane</keyword>
<keyword evidence="3" id="KW-1185">Reference proteome</keyword>
<feature type="transmembrane region" description="Helical" evidence="1">
    <location>
        <begin position="312"/>
        <end position="333"/>
    </location>
</feature>
<dbReference type="Proteomes" id="UP000193144">
    <property type="component" value="Unassembled WGS sequence"/>
</dbReference>
<evidence type="ECO:0000313" key="3">
    <source>
        <dbReference type="Proteomes" id="UP000193144"/>
    </source>
</evidence>
<keyword evidence="1" id="KW-1133">Transmembrane helix</keyword>
<evidence type="ECO:0000256" key="1">
    <source>
        <dbReference type="SAM" id="Phobius"/>
    </source>
</evidence>
<name>A0A1Y1Y7D9_9PLEO</name>
<protein>
    <submittedName>
        <fullName evidence="2">Uncharacterized protein</fullName>
    </submittedName>
</protein>
<organism evidence="2 3">
    <name type="scientific">Clohesyomyces aquaticus</name>
    <dbReference type="NCBI Taxonomy" id="1231657"/>
    <lineage>
        <taxon>Eukaryota</taxon>
        <taxon>Fungi</taxon>
        <taxon>Dikarya</taxon>
        <taxon>Ascomycota</taxon>
        <taxon>Pezizomycotina</taxon>
        <taxon>Dothideomycetes</taxon>
        <taxon>Pleosporomycetidae</taxon>
        <taxon>Pleosporales</taxon>
        <taxon>Lindgomycetaceae</taxon>
        <taxon>Clohesyomyces</taxon>
    </lineage>
</organism>
<dbReference type="EMBL" id="MCFA01000323">
    <property type="protein sequence ID" value="ORX93931.1"/>
    <property type="molecule type" value="Genomic_DNA"/>
</dbReference>